<comment type="caution">
    <text evidence="2">The sequence shown here is derived from an EMBL/GenBank/DDBJ whole genome shotgun (WGS) entry which is preliminary data.</text>
</comment>
<gene>
    <name evidence="2" type="ORF">EYC80_009838</name>
</gene>
<feature type="region of interest" description="Disordered" evidence="1">
    <location>
        <begin position="91"/>
        <end position="124"/>
    </location>
</feature>
<organism evidence="2 3">
    <name type="scientific">Monilinia laxa</name>
    <name type="common">Brown rot fungus</name>
    <name type="synonym">Sclerotinia laxa</name>
    <dbReference type="NCBI Taxonomy" id="61186"/>
    <lineage>
        <taxon>Eukaryota</taxon>
        <taxon>Fungi</taxon>
        <taxon>Dikarya</taxon>
        <taxon>Ascomycota</taxon>
        <taxon>Pezizomycotina</taxon>
        <taxon>Leotiomycetes</taxon>
        <taxon>Helotiales</taxon>
        <taxon>Sclerotiniaceae</taxon>
        <taxon>Monilinia</taxon>
    </lineage>
</organism>
<dbReference type="EMBL" id="VIGI01000015">
    <property type="protein sequence ID" value="KAB8291150.1"/>
    <property type="molecule type" value="Genomic_DNA"/>
</dbReference>
<name>A0A5N6JSM0_MONLA</name>
<proteinExistence type="predicted"/>
<dbReference type="OrthoDB" id="2883672at2759"/>
<sequence>MMRTKSQKVTVRFSGNVGGIREIAPAASCYIAVTDNEWVHSQATESSPQKAVFVAGVYSRWSRLVLPFGKAVKAVPQDKWNLHLRGDSSEALSISRPNDEFPEGQSLQVESSGLMENRLEGEER</sequence>
<protein>
    <submittedName>
        <fullName evidence="2">Uncharacterized protein</fullName>
    </submittedName>
</protein>
<reference evidence="2 3" key="1">
    <citation type="submission" date="2019-06" db="EMBL/GenBank/DDBJ databases">
        <title>Genome Sequence of the Brown Rot Fungal Pathogen Monilinia laxa.</title>
        <authorList>
            <person name="De Miccolis Angelini R.M."/>
            <person name="Landi L."/>
            <person name="Abate D."/>
            <person name="Pollastro S."/>
            <person name="Romanazzi G."/>
            <person name="Faretra F."/>
        </authorList>
    </citation>
    <scope>NUCLEOTIDE SEQUENCE [LARGE SCALE GENOMIC DNA]</scope>
    <source>
        <strain evidence="2 3">Mlax316</strain>
    </source>
</reference>
<evidence type="ECO:0000313" key="2">
    <source>
        <dbReference type="EMBL" id="KAB8291150.1"/>
    </source>
</evidence>
<dbReference type="AlphaFoldDB" id="A0A5N6JSM0"/>
<evidence type="ECO:0000313" key="3">
    <source>
        <dbReference type="Proteomes" id="UP000326757"/>
    </source>
</evidence>
<keyword evidence="3" id="KW-1185">Reference proteome</keyword>
<dbReference type="Proteomes" id="UP000326757">
    <property type="component" value="Unassembled WGS sequence"/>
</dbReference>
<evidence type="ECO:0000256" key="1">
    <source>
        <dbReference type="SAM" id="MobiDB-lite"/>
    </source>
</evidence>
<accession>A0A5N6JSM0</accession>